<reference evidence="9" key="1">
    <citation type="submission" date="2021-09" db="EMBL/GenBank/DDBJ databases">
        <authorList>
            <consortium name="AG Swart"/>
            <person name="Singh M."/>
            <person name="Singh A."/>
            <person name="Seah K."/>
            <person name="Emmerich C."/>
        </authorList>
    </citation>
    <scope>NUCLEOTIDE SEQUENCE</scope>
    <source>
        <strain evidence="9">ATCC30299</strain>
    </source>
</reference>
<evidence type="ECO:0000256" key="1">
    <source>
        <dbReference type="ARBA" id="ARBA00022723"/>
    </source>
</evidence>
<evidence type="ECO:0000256" key="3">
    <source>
        <dbReference type="PIRSR" id="PIRSR623088-1"/>
    </source>
</evidence>
<dbReference type="Pfam" id="PF00233">
    <property type="entry name" value="PDEase_I"/>
    <property type="match status" value="1"/>
</dbReference>
<comment type="similarity">
    <text evidence="6">Belongs to the cyclic nucleotide phosphodiesterase family.</text>
</comment>
<name>A0AAU9JRH4_9CILI</name>
<dbReference type="InterPro" id="IPR036971">
    <property type="entry name" value="PDEase_catalytic_dom_sf"/>
</dbReference>
<feature type="binding site" evidence="5">
    <location>
        <position position="481"/>
    </location>
    <ligand>
        <name>Zn(2+)</name>
        <dbReference type="ChEBI" id="CHEBI:29105"/>
        <label>1</label>
    </ligand>
</feature>
<feature type="binding site" evidence="4">
    <location>
        <position position="594"/>
    </location>
    <ligand>
        <name>AMP</name>
        <dbReference type="ChEBI" id="CHEBI:456215"/>
    </ligand>
</feature>
<feature type="binding site" evidence="4">
    <location>
        <position position="482"/>
    </location>
    <ligand>
        <name>AMP</name>
        <dbReference type="ChEBI" id="CHEBI:456215"/>
    </ligand>
</feature>
<evidence type="ECO:0000256" key="2">
    <source>
        <dbReference type="ARBA" id="ARBA00022801"/>
    </source>
</evidence>
<feature type="binding site" evidence="5">
    <location>
        <position position="445"/>
    </location>
    <ligand>
        <name>Zn(2+)</name>
        <dbReference type="ChEBI" id="CHEBI:29105"/>
        <label>1</label>
    </ligand>
</feature>
<dbReference type="EMBL" id="CAJZBQ010000051">
    <property type="protein sequence ID" value="CAG9330392.1"/>
    <property type="molecule type" value="Genomic_DNA"/>
</dbReference>
<feature type="binding site" evidence="5">
    <location>
        <position position="482"/>
    </location>
    <ligand>
        <name>Zn(2+)</name>
        <dbReference type="ChEBI" id="CHEBI:29105"/>
        <label>2</label>
    </ligand>
</feature>
<dbReference type="GO" id="GO:0046872">
    <property type="term" value="F:metal ion binding"/>
    <property type="evidence" value="ECO:0007669"/>
    <property type="project" value="UniProtKB-KW"/>
</dbReference>
<gene>
    <name evidence="9" type="ORF">BSTOLATCC_MIC50984</name>
</gene>
<evidence type="ECO:0000259" key="8">
    <source>
        <dbReference type="PROSITE" id="PS51845"/>
    </source>
</evidence>
<feature type="binding site" evidence="5">
    <location>
        <position position="594"/>
    </location>
    <ligand>
        <name>Zn(2+)</name>
        <dbReference type="ChEBI" id="CHEBI:29105"/>
        <label>1</label>
    </ligand>
</feature>
<dbReference type="EC" id="3.1.4.-" evidence="6"/>
<keyword evidence="2 6" id="KW-0378">Hydrolase</keyword>
<feature type="transmembrane region" description="Helical" evidence="7">
    <location>
        <begin position="189"/>
        <end position="207"/>
    </location>
</feature>
<dbReference type="InterPro" id="IPR002073">
    <property type="entry name" value="PDEase_catalytic_dom"/>
</dbReference>
<feature type="binding site" evidence="4">
    <location>
        <position position="645"/>
    </location>
    <ligand>
        <name>AMP</name>
        <dbReference type="ChEBI" id="CHEBI:456215"/>
    </ligand>
</feature>
<feature type="binding site" evidence="5">
    <location>
        <position position="482"/>
    </location>
    <ligand>
        <name>Zn(2+)</name>
        <dbReference type="ChEBI" id="CHEBI:29105"/>
        <label>1</label>
    </ligand>
</feature>
<keyword evidence="7" id="KW-0472">Membrane</keyword>
<evidence type="ECO:0000256" key="6">
    <source>
        <dbReference type="RuleBase" id="RU363067"/>
    </source>
</evidence>
<dbReference type="GO" id="GO:0007165">
    <property type="term" value="P:signal transduction"/>
    <property type="evidence" value="ECO:0007669"/>
    <property type="project" value="InterPro"/>
</dbReference>
<evidence type="ECO:0000313" key="10">
    <source>
        <dbReference type="Proteomes" id="UP001162131"/>
    </source>
</evidence>
<protein>
    <recommendedName>
        <fullName evidence="6">Phosphodiesterase</fullName>
        <ecNumber evidence="6">3.1.4.-</ecNumber>
    </recommendedName>
</protein>
<feature type="binding site" evidence="4">
    <location>
        <begin position="441"/>
        <end position="445"/>
    </location>
    <ligand>
        <name>AMP</name>
        <dbReference type="ChEBI" id="CHEBI:456215"/>
    </ligand>
</feature>
<dbReference type="Gene3D" id="1.10.1300.10">
    <property type="entry name" value="3'5'-cyclic nucleotide phosphodiesterase, catalytic domain"/>
    <property type="match status" value="1"/>
</dbReference>
<dbReference type="InterPro" id="IPR023088">
    <property type="entry name" value="PDEase"/>
</dbReference>
<dbReference type="PANTHER" id="PTHR11347">
    <property type="entry name" value="CYCLIC NUCLEOTIDE PHOSPHODIESTERASE"/>
    <property type="match status" value="1"/>
</dbReference>
<dbReference type="InterPro" id="IPR023174">
    <property type="entry name" value="PDEase_CS"/>
</dbReference>
<dbReference type="PROSITE" id="PS51845">
    <property type="entry name" value="PDEASE_I_2"/>
    <property type="match status" value="1"/>
</dbReference>
<feature type="transmembrane region" description="Helical" evidence="7">
    <location>
        <begin position="70"/>
        <end position="87"/>
    </location>
</feature>
<feature type="transmembrane region" description="Helical" evidence="7">
    <location>
        <begin position="134"/>
        <end position="157"/>
    </location>
</feature>
<dbReference type="SUPFAM" id="SSF109604">
    <property type="entry name" value="HD-domain/PDEase-like"/>
    <property type="match status" value="1"/>
</dbReference>
<evidence type="ECO:0000313" key="9">
    <source>
        <dbReference type="EMBL" id="CAG9330392.1"/>
    </source>
</evidence>
<sequence>MKPGSPTTTIPITINYGERTLPTDFTPPAPKFTLKFPNKSIETAYRDAIIFGHSQSKVPYENPYVSKHNFFMCYYGIVILYTLFYIFNYVTDNVTKEIFEFQMCFMLGITFINSLVFILAFLGRFLRRLRSDLLQFTYISTAIALIVCDTHIQNWIFGGDPQNCFSCMFGLIMMLAISKFILHTNYLEYAIWSLLIDILFLVVHLQIDRPIELTLCEAGSYLLMVIFETKTFYREEIRARTNFNIVRGCTTIPESDPKKPEDEKPKSEIEEVAIGVRESIEVIETMLDKTPSDLRPKLSKVFDHLNKFMKLLGSKNNIYSTDIEILTKGMDKDDQLFIQQTWSNHNMLEVRRPNKFRTLKTSEVTMKYDVDELIGILKQVGKQWNFNTFFLKECTEGRPLVIIGKYCIQKYRLDEAFNLDDDLYISFLEELEMHYKANPYHNSAHAADVLASFFYFVSKSRLAEYLTEIEILTSVIANLGHDVAHPGYTNRFLINKKDELAIRYNDISVLESMHSAIVFQLMQDSDKNILKHLDTEHWCVARKQIIDMILATDMGRHFDLLGQFRAKTVNNPLKPLDTPEQRIDVMKMSIKAADIGHSAKILDLHERWTLLVCEEFFTQGDLEKKSNLPVSMYCDREATDVTKSQAGFIKNIAVPLYRALNDYLESEDIEKCCIGQLKSNLEHWENSYKRYRLVKNFEDEGPINEYDELIKRYSKQKRCGTQAPKRREIEENAWSD</sequence>
<keyword evidence="7" id="KW-0812">Transmembrane</keyword>
<comment type="cofactor">
    <cofactor evidence="6">
        <name>a divalent metal cation</name>
        <dbReference type="ChEBI" id="CHEBI:60240"/>
    </cofactor>
    <text evidence="6">Binds 2 divalent metal cations per subunit. Site 1 may preferentially bind zinc ions, while site 2 has a preference for magnesium and/or manganese ions.</text>
</comment>
<keyword evidence="10" id="KW-1185">Reference proteome</keyword>
<feature type="domain" description="PDEase" evidence="8">
    <location>
        <begin position="361"/>
        <end position="691"/>
    </location>
</feature>
<feature type="active site" description="Proton donor" evidence="3">
    <location>
        <position position="441"/>
    </location>
</feature>
<accession>A0AAU9JRH4</accession>
<dbReference type="GO" id="GO:0004114">
    <property type="term" value="F:3',5'-cyclic-nucleotide phosphodiesterase activity"/>
    <property type="evidence" value="ECO:0007669"/>
    <property type="project" value="InterPro"/>
</dbReference>
<proteinExistence type="inferred from homology"/>
<evidence type="ECO:0000256" key="5">
    <source>
        <dbReference type="PIRSR" id="PIRSR623088-3"/>
    </source>
</evidence>
<evidence type="ECO:0000256" key="4">
    <source>
        <dbReference type="PIRSR" id="PIRSR623088-2"/>
    </source>
</evidence>
<dbReference type="AlphaFoldDB" id="A0AAU9JRH4"/>
<keyword evidence="7" id="KW-1133">Transmembrane helix</keyword>
<organism evidence="9 10">
    <name type="scientific">Blepharisma stoltei</name>
    <dbReference type="NCBI Taxonomy" id="1481888"/>
    <lineage>
        <taxon>Eukaryota</taxon>
        <taxon>Sar</taxon>
        <taxon>Alveolata</taxon>
        <taxon>Ciliophora</taxon>
        <taxon>Postciliodesmatophora</taxon>
        <taxon>Heterotrichea</taxon>
        <taxon>Heterotrichida</taxon>
        <taxon>Blepharismidae</taxon>
        <taxon>Blepharisma</taxon>
    </lineage>
</organism>
<evidence type="ECO:0000256" key="7">
    <source>
        <dbReference type="SAM" id="Phobius"/>
    </source>
</evidence>
<comment type="caution">
    <text evidence="9">The sequence shown here is derived from an EMBL/GenBank/DDBJ whole genome shotgun (WGS) entry which is preliminary data.</text>
</comment>
<dbReference type="Proteomes" id="UP001162131">
    <property type="component" value="Unassembled WGS sequence"/>
</dbReference>
<feature type="transmembrane region" description="Helical" evidence="7">
    <location>
        <begin position="163"/>
        <end position="182"/>
    </location>
</feature>
<feature type="transmembrane region" description="Helical" evidence="7">
    <location>
        <begin position="99"/>
        <end position="122"/>
    </location>
</feature>
<dbReference type="PROSITE" id="PS00126">
    <property type="entry name" value="PDEASE_I_1"/>
    <property type="match status" value="1"/>
</dbReference>
<dbReference type="PRINTS" id="PR00387">
    <property type="entry name" value="PDIESTERASE1"/>
</dbReference>
<keyword evidence="1 5" id="KW-0479">Metal-binding</keyword>